<accession>A0A1K1LM03</accession>
<dbReference type="AlphaFoldDB" id="A0A1K1LM03"/>
<feature type="transmembrane region" description="Helical" evidence="1">
    <location>
        <begin position="139"/>
        <end position="161"/>
    </location>
</feature>
<feature type="transmembrane region" description="Helical" evidence="1">
    <location>
        <begin position="114"/>
        <end position="133"/>
    </location>
</feature>
<feature type="transmembrane region" description="Helical" evidence="1">
    <location>
        <begin position="58"/>
        <end position="79"/>
    </location>
</feature>
<dbReference type="RefSeq" id="WP_072315310.1">
    <property type="nucleotide sequence ID" value="NZ_FPJE01000001.1"/>
</dbReference>
<dbReference type="OrthoDB" id="946254at2"/>
<keyword evidence="1" id="KW-1133">Transmembrane helix</keyword>
<keyword evidence="1" id="KW-0472">Membrane</keyword>
<evidence type="ECO:0000313" key="3">
    <source>
        <dbReference type="Proteomes" id="UP000182248"/>
    </source>
</evidence>
<feature type="transmembrane region" description="Helical" evidence="1">
    <location>
        <begin position="85"/>
        <end position="107"/>
    </location>
</feature>
<reference evidence="2 3" key="1">
    <citation type="submission" date="2016-11" db="EMBL/GenBank/DDBJ databases">
        <authorList>
            <person name="Jaros S."/>
            <person name="Januszkiewicz K."/>
            <person name="Wedrychowicz H."/>
        </authorList>
    </citation>
    <scope>NUCLEOTIDE SEQUENCE [LARGE SCALE GENOMIC DNA]</scope>
    <source>
        <strain evidence="2 3">CGMCC 1.12145</strain>
    </source>
</reference>
<dbReference type="EMBL" id="FPJE01000001">
    <property type="protein sequence ID" value="SFW11879.1"/>
    <property type="molecule type" value="Genomic_DNA"/>
</dbReference>
<keyword evidence="1" id="KW-0812">Transmembrane</keyword>
<name>A0A1K1LM03_9FLAO</name>
<feature type="transmembrane region" description="Helical" evidence="1">
    <location>
        <begin position="200"/>
        <end position="219"/>
    </location>
</feature>
<feature type="transmembrane region" description="Helical" evidence="1">
    <location>
        <begin position="168"/>
        <end position="188"/>
    </location>
</feature>
<evidence type="ECO:0000256" key="1">
    <source>
        <dbReference type="SAM" id="Phobius"/>
    </source>
</evidence>
<protein>
    <submittedName>
        <fullName evidence="2">Hemolysin III</fullName>
    </submittedName>
</protein>
<gene>
    <name evidence="2" type="ORF">SAMN02927921_00065</name>
</gene>
<dbReference type="Proteomes" id="UP000182248">
    <property type="component" value="Unassembled WGS sequence"/>
</dbReference>
<proteinExistence type="predicted"/>
<evidence type="ECO:0000313" key="2">
    <source>
        <dbReference type="EMBL" id="SFW11879.1"/>
    </source>
</evidence>
<feature type="transmembrane region" description="Helical" evidence="1">
    <location>
        <begin position="34"/>
        <end position="51"/>
    </location>
</feature>
<keyword evidence="3" id="KW-1185">Reference proteome</keyword>
<organism evidence="2 3">
    <name type="scientific">Sinomicrobium oceani</name>
    <dbReference type="NCBI Taxonomy" id="1150368"/>
    <lineage>
        <taxon>Bacteria</taxon>
        <taxon>Pseudomonadati</taxon>
        <taxon>Bacteroidota</taxon>
        <taxon>Flavobacteriia</taxon>
        <taxon>Flavobacteriales</taxon>
        <taxon>Flavobacteriaceae</taxon>
        <taxon>Sinomicrobium</taxon>
    </lineage>
</organism>
<sequence length="236" mass="27007">MSIVFFLSDFPKDSGPIYRETIAGRFPAEPFNTLSNFLFLAIIIYFSLKIYRNYRQHGFLSFVIPVLFIGFIGGTVYHATRSHEIWLLLDWVPILMLCLAASFYFCIKTGNNRWSRLGLSALAVLLMFGTRFVRWPGNLSISIGYIASALGVLFPIVLYLFRTRFRNSIQVVLAVCSFALAISCRYLDLRSDFLPMGTHWLWHSFGALAVFFLMQYIYLDNTALSRTPSAQESTPQ</sequence>